<name>A0AAQ3SIX5_PASNO</name>
<keyword evidence="3" id="KW-1185">Reference proteome</keyword>
<feature type="region of interest" description="Disordered" evidence="1">
    <location>
        <begin position="94"/>
        <end position="154"/>
    </location>
</feature>
<feature type="region of interest" description="Disordered" evidence="1">
    <location>
        <begin position="1"/>
        <end position="27"/>
    </location>
</feature>
<dbReference type="EMBL" id="CP144746">
    <property type="protein sequence ID" value="WVZ55171.1"/>
    <property type="molecule type" value="Genomic_DNA"/>
</dbReference>
<feature type="compositionally biased region" description="Low complexity" evidence="1">
    <location>
        <begin position="103"/>
        <end position="129"/>
    </location>
</feature>
<dbReference type="PANTHER" id="PTHR33623">
    <property type="entry name" value="OS04G0572500 PROTEIN"/>
    <property type="match status" value="1"/>
</dbReference>
<evidence type="ECO:0000313" key="3">
    <source>
        <dbReference type="Proteomes" id="UP001341281"/>
    </source>
</evidence>
<dbReference type="PANTHER" id="PTHR33623:SF4">
    <property type="entry name" value="DUF4378 DOMAIN-CONTAINING PROTEIN"/>
    <property type="match status" value="1"/>
</dbReference>
<evidence type="ECO:0008006" key="4">
    <source>
        <dbReference type="Google" id="ProtNLM"/>
    </source>
</evidence>
<evidence type="ECO:0000256" key="1">
    <source>
        <dbReference type="SAM" id="MobiDB-lite"/>
    </source>
</evidence>
<accession>A0AAQ3SIX5</accession>
<dbReference type="Proteomes" id="UP001341281">
    <property type="component" value="Chromosome 02"/>
</dbReference>
<protein>
    <recommendedName>
        <fullName evidence="4">DUF4378 domain-containing protein</fullName>
    </recommendedName>
</protein>
<gene>
    <name evidence="2" type="ORF">U9M48_005870</name>
</gene>
<feature type="compositionally biased region" description="Basic and acidic residues" evidence="1">
    <location>
        <begin position="131"/>
        <end position="140"/>
    </location>
</feature>
<reference evidence="2 3" key="1">
    <citation type="submission" date="2024-02" db="EMBL/GenBank/DDBJ databases">
        <title>High-quality chromosome-scale genome assembly of Pensacola bahiagrass (Paspalum notatum Flugge var. saurae).</title>
        <authorList>
            <person name="Vega J.M."/>
            <person name="Podio M."/>
            <person name="Orjuela J."/>
            <person name="Siena L.A."/>
            <person name="Pessino S.C."/>
            <person name="Combes M.C."/>
            <person name="Mariac C."/>
            <person name="Albertini E."/>
            <person name="Pupilli F."/>
            <person name="Ortiz J.P.A."/>
            <person name="Leblanc O."/>
        </authorList>
    </citation>
    <scope>NUCLEOTIDE SEQUENCE [LARGE SCALE GENOMIC DNA]</scope>
    <source>
        <strain evidence="2">R1</strain>
        <tissue evidence="2">Leaf</tissue>
    </source>
</reference>
<proteinExistence type="predicted"/>
<organism evidence="2 3">
    <name type="scientific">Paspalum notatum var. saurae</name>
    <dbReference type="NCBI Taxonomy" id="547442"/>
    <lineage>
        <taxon>Eukaryota</taxon>
        <taxon>Viridiplantae</taxon>
        <taxon>Streptophyta</taxon>
        <taxon>Embryophyta</taxon>
        <taxon>Tracheophyta</taxon>
        <taxon>Spermatophyta</taxon>
        <taxon>Magnoliopsida</taxon>
        <taxon>Liliopsida</taxon>
        <taxon>Poales</taxon>
        <taxon>Poaceae</taxon>
        <taxon>PACMAD clade</taxon>
        <taxon>Panicoideae</taxon>
        <taxon>Andropogonodae</taxon>
        <taxon>Paspaleae</taxon>
        <taxon>Paspalinae</taxon>
        <taxon>Paspalum</taxon>
    </lineage>
</organism>
<dbReference type="AlphaFoldDB" id="A0AAQ3SIX5"/>
<evidence type="ECO:0000313" key="2">
    <source>
        <dbReference type="EMBL" id="WVZ55171.1"/>
    </source>
</evidence>
<sequence>MQTQAVAEGDSSMAVGRKLGTMEDKQQQLSPVSVLDFLPFDDDEGSDAGTCSPAFLRRPIPDLLLQISRTKQQAQRKVGRYDPVEDLDARFATAASESGDSVGASTRLATSSSTSTTDSSGSGATATTAPRHADEEEHQSVGHQHPSPCQEPDGDDECRLLARLLQEGFAERLVDDEVARALVLDFFAEGVADADRRLRSVSRRRRVADEEEALVRAAAEWLRGAGPRWGVADVVLSGKAALADMERGRRWMCVVGQEEERDVGEAVEAMVADTLVEELVAELLVPCC</sequence>